<sequence>MATKIFKGTSMLKSELNAYGVGLLRLSEAHINPENFKQDEIEYIGKCSIRRHKVVLGRIGNVWGIAGRMAEQRSHVAAQFQAELRFRAHYVIEGKRVTVLHASNGKTTVQAMSDFERRDTSKTVWEMGANELFKVAQGRRPSRKHAPKMGLSTRIANSIRMEK</sequence>
<proteinExistence type="predicted"/>
<protein>
    <submittedName>
        <fullName evidence="1">Uncharacterized protein</fullName>
    </submittedName>
</protein>
<reference evidence="1" key="1">
    <citation type="journal article" date="2021" name="Proc. Natl. Acad. Sci. U.S.A.">
        <title>A Catalog of Tens of Thousands of Viruses from Human Metagenomes Reveals Hidden Associations with Chronic Diseases.</title>
        <authorList>
            <person name="Tisza M.J."/>
            <person name="Buck C.B."/>
        </authorList>
    </citation>
    <scope>NUCLEOTIDE SEQUENCE</scope>
    <source>
        <strain evidence="1">CtOCb13</strain>
    </source>
</reference>
<name>A0A8S5Q296_9CAUD</name>
<dbReference type="EMBL" id="BK015555">
    <property type="protein sequence ID" value="DAE12660.1"/>
    <property type="molecule type" value="Genomic_DNA"/>
</dbReference>
<organism evidence="1">
    <name type="scientific">Siphoviridae sp. ctOCb13</name>
    <dbReference type="NCBI Taxonomy" id="2825477"/>
    <lineage>
        <taxon>Viruses</taxon>
        <taxon>Duplodnaviria</taxon>
        <taxon>Heunggongvirae</taxon>
        <taxon>Uroviricota</taxon>
        <taxon>Caudoviricetes</taxon>
    </lineage>
</organism>
<accession>A0A8S5Q296</accession>
<evidence type="ECO:0000313" key="1">
    <source>
        <dbReference type="EMBL" id="DAE12660.1"/>
    </source>
</evidence>